<accession>A0A645HTW3</accession>
<reference evidence="1" key="1">
    <citation type="submission" date="2019-08" db="EMBL/GenBank/DDBJ databases">
        <authorList>
            <person name="Kucharzyk K."/>
            <person name="Murdoch R.W."/>
            <person name="Higgins S."/>
            <person name="Loffler F."/>
        </authorList>
    </citation>
    <scope>NUCLEOTIDE SEQUENCE</scope>
</reference>
<proteinExistence type="predicted"/>
<sequence length="89" mass="9299">MAVWLTLGTSLPGVGPGDLAHAGVVRRDPDLRQTEFGQRVAVAFELVAHRIAAQIGDPAAALTIKMPDRVAHPLAAVDINAVQIGNGRV</sequence>
<comment type="caution">
    <text evidence="1">The sequence shown here is derived from an EMBL/GenBank/DDBJ whole genome shotgun (WGS) entry which is preliminary data.</text>
</comment>
<name>A0A645HTW3_9ZZZZ</name>
<organism evidence="1">
    <name type="scientific">bioreactor metagenome</name>
    <dbReference type="NCBI Taxonomy" id="1076179"/>
    <lineage>
        <taxon>unclassified sequences</taxon>
        <taxon>metagenomes</taxon>
        <taxon>ecological metagenomes</taxon>
    </lineage>
</organism>
<protein>
    <submittedName>
        <fullName evidence="1">Uncharacterized protein</fullName>
    </submittedName>
</protein>
<dbReference type="AlphaFoldDB" id="A0A645HTW3"/>
<dbReference type="EMBL" id="VSSQ01099946">
    <property type="protein sequence ID" value="MPN42300.1"/>
    <property type="molecule type" value="Genomic_DNA"/>
</dbReference>
<gene>
    <name evidence="1" type="ORF">SDC9_189857</name>
</gene>
<evidence type="ECO:0000313" key="1">
    <source>
        <dbReference type="EMBL" id="MPN42300.1"/>
    </source>
</evidence>